<feature type="transmembrane region" description="Helical" evidence="1">
    <location>
        <begin position="191"/>
        <end position="210"/>
    </location>
</feature>
<keyword evidence="1" id="KW-0812">Transmembrane</keyword>
<feature type="transmembrane region" description="Helical" evidence="1">
    <location>
        <begin position="117"/>
        <end position="136"/>
    </location>
</feature>
<name>A0A6J7XT62_9ZZZZ</name>
<dbReference type="PANTHER" id="PTHR30199:SF0">
    <property type="entry name" value="INNER MEMBRANE PROTEIN YDCO"/>
    <property type="match status" value="1"/>
</dbReference>
<evidence type="ECO:0000313" key="2">
    <source>
        <dbReference type="EMBL" id="CAB5240570.1"/>
    </source>
</evidence>
<feature type="transmembrane region" description="Helical" evidence="1">
    <location>
        <begin position="372"/>
        <end position="401"/>
    </location>
</feature>
<keyword evidence="1" id="KW-0472">Membrane</keyword>
<feature type="transmembrane region" description="Helical" evidence="1">
    <location>
        <begin position="342"/>
        <end position="360"/>
    </location>
</feature>
<dbReference type="GO" id="GO:0005886">
    <property type="term" value="C:plasma membrane"/>
    <property type="evidence" value="ECO:0007669"/>
    <property type="project" value="TreeGrafter"/>
</dbReference>
<feature type="transmembrane region" description="Helical" evidence="1">
    <location>
        <begin position="311"/>
        <end position="335"/>
    </location>
</feature>
<feature type="transmembrane region" description="Helical" evidence="1">
    <location>
        <begin position="230"/>
        <end position="248"/>
    </location>
</feature>
<dbReference type="NCBIfam" id="TIGR00843">
    <property type="entry name" value="benE"/>
    <property type="match status" value="1"/>
</dbReference>
<feature type="transmembrane region" description="Helical" evidence="1">
    <location>
        <begin position="28"/>
        <end position="56"/>
    </location>
</feature>
<feature type="transmembrane region" description="Helical" evidence="1">
    <location>
        <begin position="143"/>
        <end position="160"/>
    </location>
</feature>
<dbReference type="Pfam" id="PF03594">
    <property type="entry name" value="BenE"/>
    <property type="match status" value="1"/>
</dbReference>
<feature type="transmembrane region" description="Helical" evidence="1">
    <location>
        <begin position="269"/>
        <end position="299"/>
    </location>
</feature>
<gene>
    <name evidence="2" type="ORF">UFOPK3554_00926</name>
</gene>
<organism evidence="2">
    <name type="scientific">freshwater metagenome</name>
    <dbReference type="NCBI Taxonomy" id="449393"/>
    <lineage>
        <taxon>unclassified sequences</taxon>
        <taxon>metagenomes</taxon>
        <taxon>ecological metagenomes</taxon>
    </lineage>
</organism>
<dbReference type="AlphaFoldDB" id="A0A6J7XT62"/>
<feature type="transmembrane region" description="Helical" evidence="1">
    <location>
        <begin position="68"/>
        <end position="86"/>
    </location>
</feature>
<reference evidence="2" key="1">
    <citation type="submission" date="2020-05" db="EMBL/GenBank/DDBJ databases">
        <authorList>
            <person name="Chiriac C."/>
            <person name="Salcher M."/>
            <person name="Ghai R."/>
            <person name="Kavagutti S V."/>
        </authorList>
    </citation>
    <scope>NUCLEOTIDE SEQUENCE</scope>
</reference>
<sequence>MTQGIEHGTTDLTILKALQKNFLGLPRAATWTGLLSGLLIVFISTTGPIAILFQAAAAGKLTTSQTNSWLFAVFLGSGIFGLLLTLRFGMPIIGSWAATTTALLVTGLVQHSYADVIGAYFVASIILIAIGVSGLFGKIMGLIPHPVIMAMLAGILFNFGTKIFTATKINPFLGISMIIIFFIGRRLKLRATIFFALIAGVLVAILQNKITNPHVAFSVVKPEWTTPKFSFGIILTLVIPIVLMVMTTQNATGISLLRAAKFTPPINQIVGLGGVLSLLGSGFGGAGVNISAMTAVIAMSPDADPNPKTRYFAGVATALTYIAAAVFAGIFSTLFGSFPMELTAVLAGLALLPVIIASVSEAVEVPDYREAAMVTFLITVSGVTGWGVGAPFWGLAAGIALHRFNPLKK</sequence>
<accession>A0A6J7XT62</accession>
<dbReference type="PANTHER" id="PTHR30199">
    <property type="entry name" value="MFS FAMILY TRANSPORTER, PREDICTED SUBSTRATE BENZOATE"/>
    <property type="match status" value="1"/>
</dbReference>
<evidence type="ECO:0000256" key="1">
    <source>
        <dbReference type="SAM" id="Phobius"/>
    </source>
</evidence>
<dbReference type="InterPro" id="IPR004711">
    <property type="entry name" value="Benzoate_Transporter"/>
</dbReference>
<protein>
    <submittedName>
        <fullName evidence="2">Unannotated protein</fullName>
    </submittedName>
</protein>
<dbReference type="EMBL" id="CAFBSG010000012">
    <property type="protein sequence ID" value="CAB5240570.1"/>
    <property type="molecule type" value="Genomic_DNA"/>
</dbReference>
<proteinExistence type="predicted"/>
<keyword evidence="1" id="KW-1133">Transmembrane helix</keyword>
<dbReference type="GO" id="GO:0042925">
    <property type="term" value="F:benzoate transmembrane transporter activity"/>
    <property type="evidence" value="ECO:0007669"/>
    <property type="project" value="InterPro"/>
</dbReference>
<feature type="transmembrane region" description="Helical" evidence="1">
    <location>
        <begin position="93"/>
        <end position="111"/>
    </location>
</feature>
<feature type="transmembrane region" description="Helical" evidence="1">
    <location>
        <begin position="166"/>
        <end position="184"/>
    </location>
</feature>